<dbReference type="AlphaFoldDB" id="A0A7S2YZE6"/>
<name>A0A7S2YZE6_9CHLO</name>
<reference evidence="3" key="1">
    <citation type="submission" date="2021-01" db="EMBL/GenBank/DDBJ databases">
        <authorList>
            <person name="Corre E."/>
            <person name="Pelletier E."/>
            <person name="Niang G."/>
            <person name="Scheremetjew M."/>
            <person name="Finn R."/>
            <person name="Kale V."/>
            <person name="Holt S."/>
            <person name="Cochrane G."/>
            <person name="Meng A."/>
            <person name="Brown T."/>
            <person name="Cohen L."/>
        </authorList>
    </citation>
    <scope>NUCLEOTIDE SEQUENCE</scope>
    <source>
        <strain evidence="3">RCC2336</strain>
    </source>
</reference>
<feature type="region of interest" description="Disordered" evidence="1">
    <location>
        <begin position="235"/>
        <end position="257"/>
    </location>
</feature>
<dbReference type="InterPro" id="IPR002563">
    <property type="entry name" value="Flavin_Rdtase-like_dom"/>
</dbReference>
<dbReference type="GO" id="GO:0010181">
    <property type="term" value="F:FMN binding"/>
    <property type="evidence" value="ECO:0007669"/>
    <property type="project" value="InterPro"/>
</dbReference>
<evidence type="ECO:0000259" key="2">
    <source>
        <dbReference type="SMART" id="SM00903"/>
    </source>
</evidence>
<feature type="domain" description="Flavin reductase like" evidence="2">
    <location>
        <begin position="54"/>
        <end position="214"/>
    </location>
</feature>
<dbReference type="SMART" id="SM00903">
    <property type="entry name" value="Flavin_Reduct"/>
    <property type="match status" value="1"/>
</dbReference>
<dbReference type="Gene3D" id="2.30.110.10">
    <property type="entry name" value="Electron Transport, Fmn-binding Protein, Chain A"/>
    <property type="match status" value="1"/>
</dbReference>
<evidence type="ECO:0000256" key="1">
    <source>
        <dbReference type="SAM" id="MobiDB-lite"/>
    </source>
</evidence>
<sequence>MMRISSTRSFSVPGGGRRYQSRSRSFSRLRLLQRSTNIHASSSPSSPPSSKHVFAYLPAPVFALSTNVVPTVGNSNSATPGDSHKTNVCMVSYAAPVSINPPKFAMGVYKGTMSHETFMKTRRGVLAVLRPQHRALAKLLGKTSGRDVDKSKSMKELGFDSVCVYEHEVIATAAGVVELVWPDGNEAVDCGDHEVVICDVKRHWTAPDVVQDNACVALDVLSVREELGRQVAEAEAEASARTHTDLEGIPRVPDDLV</sequence>
<gene>
    <name evidence="3" type="ORF">PPRO1316_LOCUS2891</name>
</gene>
<evidence type="ECO:0000313" key="3">
    <source>
        <dbReference type="EMBL" id="CAE0013818.1"/>
    </source>
</evidence>
<dbReference type="SUPFAM" id="SSF50475">
    <property type="entry name" value="FMN-binding split barrel"/>
    <property type="match status" value="1"/>
</dbReference>
<organism evidence="3">
    <name type="scientific">Pycnococcus provasolii</name>
    <dbReference type="NCBI Taxonomy" id="41880"/>
    <lineage>
        <taxon>Eukaryota</taxon>
        <taxon>Viridiplantae</taxon>
        <taxon>Chlorophyta</taxon>
        <taxon>Pseudoscourfieldiophyceae</taxon>
        <taxon>Pseudoscourfieldiales</taxon>
        <taxon>Pycnococcaceae</taxon>
        <taxon>Pycnococcus</taxon>
    </lineage>
</organism>
<accession>A0A7S2YZE6</accession>
<feature type="region of interest" description="Disordered" evidence="1">
    <location>
        <begin position="1"/>
        <end position="26"/>
    </location>
</feature>
<feature type="compositionally biased region" description="Polar residues" evidence="1">
    <location>
        <begin position="1"/>
        <end position="10"/>
    </location>
</feature>
<proteinExistence type="predicted"/>
<dbReference type="EMBL" id="HBHV01004211">
    <property type="protein sequence ID" value="CAE0013818.1"/>
    <property type="molecule type" value="Transcribed_RNA"/>
</dbReference>
<protein>
    <recommendedName>
        <fullName evidence="2">Flavin reductase like domain-containing protein</fullName>
    </recommendedName>
</protein>
<dbReference type="InterPro" id="IPR012349">
    <property type="entry name" value="Split_barrel_FMN-bd"/>
</dbReference>
<dbReference type="Pfam" id="PF01613">
    <property type="entry name" value="Flavin_Reduct"/>
    <property type="match status" value="1"/>
</dbReference>
<feature type="compositionally biased region" description="Basic and acidic residues" evidence="1">
    <location>
        <begin position="238"/>
        <end position="257"/>
    </location>
</feature>